<keyword evidence="2" id="KW-1185">Reference proteome</keyword>
<sequence length="178" mass="20239">MVSKARATAETSKTELSMFFLRTSLADLRFGSMAFGKPQLQRLIVLKKRMKTILFFQKHTRDRKQVVQREEKQTFFSSTPAKIANSISNKVSSHVDIFESILRSGSRELVVRTTTTNPIDMAGRTVKWVTDDFAEGVTYSEEKCQICGPPLAGCHEENCSNTLTFCYDKTFLSFVVWC</sequence>
<evidence type="ECO:0000313" key="1">
    <source>
        <dbReference type="EMBL" id="GFS42014.1"/>
    </source>
</evidence>
<dbReference type="AlphaFoldDB" id="A0A8X6KDQ9"/>
<proteinExistence type="predicted"/>
<organism evidence="1 2">
    <name type="scientific">Nephila pilipes</name>
    <name type="common">Giant wood spider</name>
    <name type="synonym">Nephila maculata</name>
    <dbReference type="NCBI Taxonomy" id="299642"/>
    <lineage>
        <taxon>Eukaryota</taxon>
        <taxon>Metazoa</taxon>
        <taxon>Ecdysozoa</taxon>
        <taxon>Arthropoda</taxon>
        <taxon>Chelicerata</taxon>
        <taxon>Arachnida</taxon>
        <taxon>Araneae</taxon>
        <taxon>Araneomorphae</taxon>
        <taxon>Entelegynae</taxon>
        <taxon>Araneoidea</taxon>
        <taxon>Nephilidae</taxon>
        <taxon>Nephila</taxon>
    </lineage>
</organism>
<gene>
    <name evidence="1" type="ORF">NPIL_341751</name>
</gene>
<dbReference type="EMBL" id="BMAW01089900">
    <property type="protein sequence ID" value="GFS42014.1"/>
    <property type="molecule type" value="Genomic_DNA"/>
</dbReference>
<name>A0A8X6KDQ9_NEPPI</name>
<dbReference type="Proteomes" id="UP000887013">
    <property type="component" value="Unassembled WGS sequence"/>
</dbReference>
<accession>A0A8X6KDQ9</accession>
<comment type="caution">
    <text evidence="1">The sequence shown here is derived from an EMBL/GenBank/DDBJ whole genome shotgun (WGS) entry which is preliminary data.</text>
</comment>
<protein>
    <submittedName>
        <fullName evidence="1">Uncharacterized protein</fullName>
    </submittedName>
</protein>
<evidence type="ECO:0000313" key="2">
    <source>
        <dbReference type="Proteomes" id="UP000887013"/>
    </source>
</evidence>
<reference evidence="1" key="1">
    <citation type="submission" date="2020-08" db="EMBL/GenBank/DDBJ databases">
        <title>Multicomponent nature underlies the extraordinary mechanical properties of spider dragline silk.</title>
        <authorList>
            <person name="Kono N."/>
            <person name="Nakamura H."/>
            <person name="Mori M."/>
            <person name="Yoshida Y."/>
            <person name="Ohtoshi R."/>
            <person name="Malay A.D."/>
            <person name="Moran D.A.P."/>
            <person name="Tomita M."/>
            <person name="Numata K."/>
            <person name="Arakawa K."/>
        </authorList>
    </citation>
    <scope>NUCLEOTIDE SEQUENCE</scope>
</reference>